<feature type="region of interest" description="Disordered" evidence="1">
    <location>
        <begin position="256"/>
        <end position="281"/>
    </location>
</feature>
<keyword evidence="4" id="KW-1185">Reference proteome</keyword>
<dbReference type="EMBL" id="KT820662">
    <property type="protein sequence ID" value="ALH23121.1"/>
    <property type="molecule type" value="Genomic_DNA"/>
</dbReference>
<dbReference type="Proteomes" id="UP000203826">
    <property type="component" value="Segment"/>
</dbReference>
<proteinExistence type="predicted"/>
<evidence type="ECO:0000313" key="4">
    <source>
        <dbReference type="Proteomes" id="UP000203826"/>
    </source>
</evidence>
<evidence type="ECO:0000259" key="2">
    <source>
        <dbReference type="PROSITE" id="PS50940"/>
    </source>
</evidence>
<dbReference type="PROSITE" id="PS50940">
    <property type="entry name" value="CHIT_BIND_II"/>
    <property type="match status" value="1"/>
</dbReference>
<evidence type="ECO:0000313" key="3">
    <source>
        <dbReference type="EMBL" id="ALH23121.1"/>
    </source>
</evidence>
<gene>
    <name evidence="3" type="ORF">ceV_215</name>
</gene>
<name>A0A0N7G7L5_9VIRU</name>
<dbReference type="GO" id="GO:0005576">
    <property type="term" value="C:extracellular region"/>
    <property type="evidence" value="ECO:0007669"/>
    <property type="project" value="InterPro"/>
</dbReference>
<organism evidence="3 4">
    <name type="scientific">Chrysochromulina ericina virus CeV-01B</name>
    <dbReference type="NCBI Taxonomy" id="3070830"/>
    <lineage>
        <taxon>Viruses</taxon>
        <taxon>Varidnaviria</taxon>
        <taxon>Bamfordvirae</taxon>
        <taxon>Nucleocytoviricota</taxon>
        <taxon>Megaviricetes</taxon>
        <taxon>Imitervirales</taxon>
        <taxon>Mesomimiviridae</taxon>
        <taxon>Tethysvirus</taxon>
        <taxon>Tethysvirus raunefjordenense</taxon>
    </lineage>
</organism>
<evidence type="ECO:0000256" key="1">
    <source>
        <dbReference type="SAM" id="MobiDB-lite"/>
    </source>
</evidence>
<reference evidence="3 4" key="1">
    <citation type="journal article" date="2015" name="Genome Announc.">
        <title>The 474-Kilobase-Pair Complete Genome Sequence of CeV-01B, a Virus Infecting Haptolina (Chrysochromulina) ericina (Prymnesiophyceae).</title>
        <authorList>
            <person name="Gallot-Lavallee L."/>
            <person name="Pagarete A."/>
            <person name="Legendre M."/>
            <person name="Santini S."/>
            <person name="Sandaa R.A."/>
            <person name="Himmelbauer H."/>
            <person name="Ogata H."/>
            <person name="Bratbak G."/>
            <person name="Claverie J.M."/>
        </authorList>
    </citation>
    <scope>NUCLEOTIDE SEQUENCE [LARGE SCALE GENOMIC DNA]</scope>
    <source>
        <strain evidence="3">CeV-01B</strain>
    </source>
</reference>
<sequence>MSNNMNRCLVALLVIILLYCCLGTINISESLVNSVVHESQGQIGPGGTQQNPTPLPTPTYDPAKAVAKAGKDHAEQEGKEYQNEISGQCSNGMDQYGYCLENNAKNKNSNPGKYNNKKGCDNAGFIWNNALKTCENKLGPGGNYKYESRGECENAGFIWNSTTNSCEFNYPGKDGGGTLNHCPEGMEWDHKKKMCVHTKKDKCPTGMHWNKNKQKCVHSKKDHCPSGMHWNQHKMMCEHSKKDHCPNGMHWNNKKNKCVKDKSDSESDSSSDDSDWEGNMANDWNQLKSNISNFFNQNQQTGQHQPRNQNAGSYPVHAVKRRNEILPGDENLYILKSEIVPPVCPACPPVIQGGGYPAAYKATCAPCPRPPPVPPCPPCERCPEPQFQCKKVPDYKNIIPGNLPRPLLNDFSQFT</sequence>
<dbReference type="InterPro" id="IPR002557">
    <property type="entry name" value="Chitin-bd_dom"/>
</dbReference>
<dbReference type="GO" id="GO:0008061">
    <property type="term" value="F:chitin binding"/>
    <property type="evidence" value="ECO:0007669"/>
    <property type="project" value="InterPro"/>
</dbReference>
<feature type="compositionally biased region" description="Acidic residues" evidence="1">
    <location>
        <begin position="266"/>
        <end position="276"/>
    </location>
</feature>
<accession>A0A0N7G7L5</accession>
<protein>
    <recommendedName>
        <fullName evidence="2">Chitin-binding type-2 domain-containing protein</fullName>
    </recommendedName>
</protein>
<dbReference type="KEGG" id="vg:26049082"/>
<feature type="domain" description="Chitin-binding type-2" evidence="2">
    <location>
        <begin position="149"/>
        <end position="205"/>
    </location>
</feature>